<organism evidence="4 5">
    <name type="scientific">Spirosoma pollinicola</name>
    <dbReference type="NCBI Taxonomy" id="2057025"/>
    <lineage>
        <taxon>Bacteria</taxon>
        <taxon>Pseudomonadati</taxon>
        <taxon>Bacteroidota</taxon>
        <taxon>Cytophagia</taxon>
        <taxon>Cytophagales</taxon>
        <taxon>Cytophagaceae</taxon>
        <taxon>Spirosoma</taxon>
    </lineage>
</organism>
<evidence type="ECO:0008006" key="6">
    <source>
        <dbReference type="Google" id="ProtNLM"/>
    </source>
</evidence>
<proteinExistence type="inferred from homology"/>
<name>A0A2K8Z0F5_9BACT</name>
<protein>
    <recommendedName>
        <fullName evidence="6">NGG1p interacting factor NIF3</fullName>
    </recommendedName>
</protein>
<reference evidence="4 5" key="1">
    <citation type="submission" date="2017-11" db="EMBL/GenBank/DDBJ databases">
        <title>Taxonomic description and genome sequences of Spirosoma HA7 sp. nov., isolated from pollen microhabitat of Corylus avellana.</title>
        <authorList>
            <person name="Ambika Manirajan B."/>
            <person name="Suarez C."/>
            <person name="Ratering S."/>
            <person name="Geissler-Plaum R."/>
            <person name="Cardinale M."/>
            <person name="Sylvia S."/>
        </authorList>
    </citation>
    <scope>NUCLEOTIDE SEQUENCE [LARGE SCALE GENOMIC DNA]</scope>
    <source>
        <strain evidence="4 5">HA7</strain>
    </source>
</reference>
<evidence type="ECO:0000313" key="5">
    <source>
        <dbReference type="Proteomes" id="UP000232883"/>
    </source>
</evidence>
<dbReference type="PANTHER" id="PTHR13799:SF14">
    <property type="entry name" value="GTP CYCLOHYDROLASE 1 TYPE 2 HOMOLOG"/>
    <property type="match status" value="1"/>
</dbReference>
<dbReference type="InterPro" id="IPR036069">
    <property type="entry name" value="DUF34/NIF3_sf"/>
</dbReference>
<keyword evidence="5" id="KW-1185">Reference proteome</keyword>
<dbReference type="KEGG" id="spir:CWM47_16715"/>
<comment type="similarity">
    <text evidence="1">Belongs to the GTP cyclohydrolase I type 2/NIF3 family.</text>
</comment>
<dbReference type="GO" id="GO:0046872">
    <property type="term" value="F:metal ion binding"/>
    <property type="evidence" value="ECO:0007669"/>
    <property type="project" value="UniProtKB-KW"/>
</dbReference>
<dbReference type="GO" id="GO:0005737">
    <property type="term" value="C:cytoplasm"/>
    <property type="evidence" value="ECO:0007669"/>
    <property type="project" value="TreeGrafter"/>
</dbReference>
<dbReference type="RefSeq" id="WP_100989399.1">
    <property type="nucleotide sequence ID" value="NZ_CP025096.1"/>
</dbReference>
<accession>A0A2K8Z0F5</accession>
<sequence length="259" mass="28754">MDSYPLTINDIAKFLDDELAVHRYSPDEKGGVYRPSDQPVSRIGLALEPFADIATWVTDMDLDALWLHRHWQLDMAHLPTDVGVLAHHLPFDEALTMGYNTRLGSQLDALGTPEPLGYKQDATGEKEVLPQRPIGMLIDVPEQEFDYWLNRVKNLFGGYDRAEAGHGSSGWLSTNSRIAVVGAMTDALIREAADRGAHLYLTGAYRKPGQQAVDETGIAVIAVGHRRCEEWGLQALADLLNERLPVECVVHHQPQVVRG</sequence>
<keyword evidence="2 3" id="KW-0479">Metal-binding</keyword>
<feature type="binding site" evidence="3">
    <location>
        <position position="229"/>
    </location>
    <ligand>
        <name>a divalent metal cation</name>
        <dbReference type="ChEBI" id="CHEBI:60240"/>
        <label>1</label>
    </ligand>
</feature>
<dbReference type="Proteomes" id="UP000232883">
    <property type="component" value="Chromosome"/>
</dbReference>
<feature type="binding site" evidence="3">
    <location>
        <position position="92"/>
    </location>
    <ligand>
        <name>a divalent metal cation</name>
        <dbReference type="ChEBI" id="CHEBI:60240"/>
        <label>1</label>
    </ligand>
</feature>
<dbReference type="OrthoDB" id="9800881at2"/>
<evidence type="ECO:0000256" key="3">
    <source>
        <dbReference type="PIRSR" id="PIRSR602678-1"/>
    </source>
</evidence>
<dbReference type="SUPFAM" id="SSF102705">
    <property type="entry name" value="NIF3 (NGG1p interacting factor 3)-like"/>
    <property type="match status" value="1"/>
</dbReference>
<evidence type="ECO:0000313" key="4">
    <source>
        <dbReference type="EMBL" id="AUD03331.1"/>
    </source>
</evidence>
<gene>
    <name evidence="4" type="ORF">CWM47_16715</name>
</gene>
<dbReference type="AlphaFoldDB" id="A0A2K8Z0F5"/>
<dbReference type="Gene3D" id="3.40.1390.30">
    <property type="entry name" value="NIF3 (NGG1p interacting factor 3)-like"/>
    <property type="match status" value="1"/>
</dbReference>
<dbReference type="PANTHER" id="PTHR13799">
    <property type="entry name" value="NGG1 INTERACTING FACTOR 3"/>
    <property type="match status" value="1"/>
</dbReference>
<dbReference type="EMBL" id="CP025096">
    <property type="protein sequence ID" value="AUD03331.1"/>
    <property type="molecule type" value="Genomic_DNA"/>
</dbReference>
<feature type="binding site" evidence="3">
    <location>
        <position position="225"/>
    </location>
    <ligand>
        <name>a divalent metal cation</name>
        <dbReference type="ChEBI" id="CHEBI:60240"/>
        <label>1</label>
    </ligand>
</feature>
<evidence type="ECO:0000256" key="2">
    <source>
        <dbReference type="ARBA" id="ARBA00022723"/>
    </source>
</evidence>
<evidence type="ECO:0000256" key="1">
    <source>
        <dbReference type="ARBA" id="ARBA00006964"/>
    </source>
</evidence>
<dbReference type="InterPro" id="IPR002678">
    <property type="entry name" value="DUF34/NIF3"/>
</dbReference>
<dbReference type="Pfam" id="PF01784">
    <property type="entry name" value="DUF34_NIF3"/>
    <property type="match status" value="1"/>
</dbReference>